<feature type="compositionally biased region" description="Polar residues" evidence="1">
    <location>
        <begin position="278"/>
        <end position="290"/>
    </location>
</feature>
<dbReference type="GeneID" id="28801535"/>
<proteinExistence type="predicted"/>
<evidence type="ECO:0000256" key="1">
    <source>
        <dbReference type="SAM" id="MobiDB-lite"/>
    </source>
</evidence>
<feature type="compositionally biased region" description="Low complexity" evidence="1">
    <location>
        <begin position="300"/>
        <end position="310"/>
    </location>
</feature>
<dbReference type="KEGG" id="vg:28801535"/>
<reference evidence="2 3" key="1">
    <citation type="submission" date="2016-03" db="EMBL/GenBank/DDBJ databases">
        <authorList>
            <person name="Rimple P."/>
            <person name="Montgomery M.T."/>
            <person name="Guerrero C.A."/>
            <person name="Mavrich T.N."/>
            <person name="Pope W.H."/>
            <person name="Garlena R.A."/>
            <person name="Russell D.A."/>
            <person name="Jacobs-Sera D."/>
            <person name="Hendrix R.W."/>
            <person name="Hatfull G.F."/>
        </authorList>
    </citation>
    <scope>NUCLEOTIDE SEQUENCE [LARGE SCALE GENOMIC DNA]</scope>
</reference>
<dbReference type="EMBL" id="KU998243">
    <property type="protein sequence ID" value="ANA86121.1"/>
    <property type="molecule type" value="Genomic_DNA"/>
</dbReference>
<name>A0A160DE93_9CAUD</name>
<dbReference type="RefSeq" id="YP_009274186.1">
    <property type="nucleotide sequence ID" value="NC_030914.1"/>
</dbReference>
<evidence type="ECO:0000313" key="2">
    <source>
        <dbReference type="EMBL" id="ANA86121.1"/>
    </source>
</evidence>
<dbReference type="OrthoDB" id="6850at10239"/>
<feature type="region of interest" description="Disordered" evidence="1">
    <location>
        <begin position="266"/>
        <end position="351"/>
    </location>
</feature>
<gene>
    <name evidence="2" type="primary">58</name>
    <name evidence="2" type="ORF">PBI_KVOTHE_58</name>
</gene>
<accession>A0A160DE93</accession>
<protein>
    <submittedName>
        <fullName evidence="2">Uncharacterized protein</fullName>
    </submittedName>
</protein>
<organism evidence="2 3">
    <name type="scientific">Gordonia phage Kvothe</name>
    <dbReference type="NCBI Taxonomy" id="1838071"/>
    <lineage>
        <taxon>Viruses</taxon>
        <taxon>Duplodnaviria</taxon>
        <taxon>Heunggongvirae</taxon>
        <taxon>Uroviricota</taxon>
        <taxon>Caudoviricetes</taxon>
        <taxon>Demosthenesvirus</taxon>
        <taxon>Demosthenesvirus katyusha</taxon>
    </lineage>
</organism>
<dbReference type="Proteomes" id="UP000202166">
    <property type="component" value="Segment"/>
</dbReference>
<sequence>MTSVQPVSESTDVVNWKANSTGLEGLEDFDQSDISMPRLQIDHADGVFKHSQTEETFDELTVIILGLHKGRLMWPAEIGEGESKDSPLCKSPDFRHGFPNLSTEVPRDKRFPWEAQDRFTTADLKPIEVEVLGVPMLTEPSLPCEKCKFREWNTDPSGKRPWCAEEWTLPLLYMEGEGDDAVWSPALFSVRRSGVKPTKTYLTPFVTRKTNTFTAVTKLGLDKFRRGSVKYCTPTYEKVGITDEADHPDYYESFRSAKEFLKQYPLPRDEDSNESDDPNLNNEVVENNTIDADVVEEPQPKAQPQAQAQPEPEPEKEKVFSTKGRVKQPEPVAPTASAGTSTYDDDDEPPF</sequence>
<evidence type="ECO:0000313" key="3">
    <source>
        <dbReference type="Proteomes" id="UP000202166"/>
    </source>
</evidence>